<organism evidence="2 3">
    <name type="scientific">Neodothiora populina</name>
    <dbReference type="NCBI Taxonomy" id="2781224"/>
    <lineage>
        <taxon>Eukaryota</taxon>
        <taxon>Fungi</taxon>
        <taxon>Dikarya</taxon>
        <taxon>Ascomycota</taxon>
        <taxon>Pezizomycotina</taxon>
        <taxon>Dothideomycetes</taxon>
        <taxon>Dothideomycetidae</taxon>
        <taxon>Dothideales</taxon>
        <taxon>Dothioraceae</taxon>
        <taxon>Neodothiora</taxon>
    </lineage>
</organism>
<reference evidence="2 3" key="1">
    <citation type="submission" date="2024-07" db="EMBL/GenBank/DDBJ databases">
        <title>Draft sequence of the Neodothiora populina.</title>
        <authorList>
            <person name="Drown D.D."/>
            <person name="Schuette U.S."/>
            <person name="Buechlein A.B."/>
            <person name="Rusch D.R."/>
            <person name="Winton L.W."/>
            <person name="Adams G.A."/>
        </authorList>
    </citation>
    <scope>NUCLEOTIDE SEQUENCE [LARGE SCALE GENOMIC DNA]</scope>
    <source>
        <strain evidence="2 3">CPC 39397</strain>
    </source>
</reference>
<accession>A0ABR3P2B3</accession>
<dbReference type="Proteomes" id="UP001562354">
    <property type="component" value="Unassembled WGS sequence"/>
</dbReference>
<dbReference type="RefSeq" id="XP_069196527.1">
    <property type="nucleotide sequence ID" value="XM_069344115.1"/>
</dbReference>
<dbReference type="EMBL" id="JBFMKM010000016">
    <property type="protein sequence ID" value="KAL1296845.1"/>
    <property type="molecule type" value="Genomic_DNA"/>
</dbReference>
<protein>
    <submittedName>
        <fullName evidence="2">Uncharacterized protein</fullName>
    </submittedName>
</protein>
<dbReference type="GeneID" id="95978168"/>
<sequence>MPEVGRPTLVKIPSLAYRVFCRVKSKDNTYAHCILSNTNLLSFGFRTTTLDHLPSPSSMPHGEYHPNHHRAIFVVAALVVAGLCTLKPQGIFRDYDRKEKQRQLERVRDVDERKSRWNRDDEDQSSEEDEPLPSREARTPSSRGGRTTTTTTTTQARDFQDSQHPSRYRDQSPEKKKTKNKSKDPFSWEEIIMGLG</sequence>
<keyword evidence="3" id="KW-1185">Reference proteome</keyword>
<feature type="compositionally biased region" description="Basic and acidic residues" evidence="1">
    <location>
        <begin position="99"/>
        <end position="119"/>
    </location>
</feature>
<evidence type="ECO:0000256" key="1">
    <source>
        <dbReference type="SAM" id="MobiDB-lite"/>
    </source>
</evidence>
<evidence type="ECO:0000313" key="2">
    <source>
        <dbReference type="EMBL" id="KAL1296845.1"/>
    </source>
</evidence>
<feature type="compositionally biased region" description="Basic and acidic residues" evidence="1">
    <location>
        <begin position="167"/>
        <end position="186"/>
    </location>
</feature>
<name>A0ABR3P2B3_9PEZI</name>
<feature type="compositionally biased region" description="Acidic residues" evidence="1">
    <location>
        <begin position="120"/>
        <end position="131"/>
    </location>
</feature>
<comment type="caution">
    <text evidence="2">The sequence shown here is derived from an EMBL/GenBank/DDBJ whole genome shotgun (WGS) entry which is preliminary data.</text>
</comment>
<evidence type="ECO:0000313" key="3">
    <source>
        <dbReference type="Proteomes" id="UP001562354"/>
    </source>
</evidence>
<proteinExistence type="predicted"/>
<gene>
    <name evidence="2" type="ORF">AAFC00_004468</name>
</gene>
<feature type="region of interest" description="Disordered" evidence="1">
    <location>
        <begin position="99"/>
        <end position="196"/>
    </location>
</feature>